<accession>E2A6F5</accession>
<dbReference type="EMBL" id="GL437123">
    <property type="protein sequence ID" value="EFN71040.1"/>
    <property type="molecule type" value="Genomic_DNA"/>
</dbReference>
<protein>
    <submittedName>
        <fullName evidence="2">Uncharacterized protein</fullName>
    </submittedName>
</protein>
<name>E2A6F5_CAMFO</name>
<keyword evidence="3" id="KW-1185">Reference proteome</keyword>
<evidence type="ECO:0000313" key="3">
    <source>
        <dbReference type="Proteomes" id="UP000000311"/>
    </source>
</evidence>
<feature type="compositionally biased region" description="Basic and acidic residues" evidence="1">
    <location>
        <begin position="132"/>
        <end position="143"/>
    </location>
</feature>
<reference evidence="2 3" key="1">
    <citation type="journal article" date="2010" name="Science">
        <title>Genomic comparison of the ants Camponotus floridanus and Harpegnathos saltator.</title>
        <authorList>
            <person name="Bonasio R."/>
            <person name="Zhang G."/>
            <person name="Ye C."/>
            <person name="Mutti N.S."/>
            <person name="Fang X."/>
            <person name="Qin N."/>
            <person name="Donahue G."/>
            <person name="Yang P."/>
            <person name="Li Q."/>
            <person name="Li C."/>
            <person name="Zhang P."/>
            <person name="Huang Z."/>
            <person name="Berger S.L."/>
            <person name="Reinberg D."/>
            <person name="Wang J."/>
            <person name="Liebig J."/>
        </authorList>
    </citation>
    <scope>NUCLEOTIDE SEQUENCE [LARGE SCALE GENOMIC DNA]</scope>
    <source>
        <strain evidence="3">C129</strain>
    </source>
</reference>
<dbReference type="AlphaFoldDB" id="E2A6F5"/>
<evidence type="ECO:0000256" key="1">
    <source>
        <dbReference type="SAM" id="MobiDB-lite"/>
    </source>
</evidence>
<feature type="region of interest" description="Disordered" evidence="1">
    <location>
        <begin position="132"/>
        <end position="164"/>
    </location>
</feature>
<evidence type="ECO:0000313" key="2">
    <source>
        <dbReference type="EMBL" id="EFN71040.1"/>
    </source>
</evidence>
<sequence length="164" mass="18383">MYEGEAAPGQLCATQIAARYGPDSTGCVSPFARKRTSDISRSSIPASSGLRIRSTKATDDINDEYIVYLVARTSVCKSGYQRRLIRNSQSLIALTTEHILYAHIITSLAKSIARAKSNNKNRFIDKPEVKSNNKNRFIDDKPEANWSRYPADPRGTSRCVRRNR</sequence>
<gene>
    <name evidence="2" type="ORF">EAG_09931</name>
</gene>
<dbReference type="Proteomes" id="UP000000311">
    <property type="component" value="Unassembled WGS sequence"/>
</dbReference>
<organism evidence="3">
    <name type="scientific">Camponotus floridanus</name>
    <name type="common">Florida carpenter ant</name>
    <dbReference type="NCBI Taxonomy" id="104421"/>
    <lineage>
        <taxon>Eukaryota</taxon>
        <taxon>Metazoa</taxon>
        <taxon>Ecdysozoa</taxon>
        <taxon>Arthropoda</taxon>
        <taxon>Hexapoda</taxon>
        <taxon>Insecta</taxon>
        <taxon>Pterygota</taxon>
        <taxon>Neoptera</taxon>
        <taxon>Endopterygota</taxon>
        <taxon>Hymenoptera</taxon>
        <taxon>Apocrita</taxon>
        <taxon>Aculeata</taxon>
        <taxon>Formicoidea</taxon>
        <taxon>Formicidae</taxon>
        <taxon>Formicinae</taxon>
        <taxon>Camponotus</taxon>
    </lineage>
</organism>
<dbReference type="InParanoid" id="E2A6F5"/>
<proteinExistence type="predicted"/>